<dbReference type="RefSeq" id="WP_303976260.1">
    <property type="nucleotide sequence ID" value="NZ_JABZXR010000050.1"/>
</dbReference>
<dbReference type="EMBL" id="JABZXR010000050">
    <property type="protein sequence ID" value="MBF1664515.1"/>
    <property type="molecule type" value="Genomic_DNA"/>
</dbReference>
<protein>
    <submittedName>
        <fullName evidence="1">Uncharacterized protein</fullName>
    </submittedName>
</protein>
<proteinExistence type="predicted"/>
<gene>
    <name evidence="1" type="ORF">HXO64_08225</name>
</gene>
<evidence type="ECO:0000313" key="2">
    <source>
        <dbReference type="Proteomes" id="UP000756427"/>
    </source>
</evidence>
<sequence>MDKPKPLMPVEAIVRVCDPRDGIYYYEVVRSAPKTVWLRQVTTVEAFVLRTFDFARISVQGGFVNDTVIPCRLHKNGGLYIRGLQVHRYHGEVHDPRYDS</sequence>
<comment type="caution">
    <text evidence="1">The sequence shown here is derived from an EMBL/GenBank/DDBJ whole genome shotgun (WGS) entry which is preliminary data.</text>
</comment>
<dbReference type="AlphaFoldDB" id="A0A930LCZ0"/>
<reference evidence="1" key="1">
    <citation type="submission" date="2020-04" db="EMBL/GenBank/DDBJ databases">
        <title>Deep metagenomics examines the oral microbiome during advanced dental caries in children, revealing novel taxa and co-occurrences with host molecules.</title>
        <authorList>
            <person name="Baker J.L."/>
            <person name="Morton J.T."/>
            <person name="Dinis M."/>
            <person name="Alvarez R."/>
            <person name="Tran N.C."/>
            <person name="Knight R."/>
            <person name="Edlund A."/>
        </authorList>
    </citation>
    <scope>NUCLEOTIDE SEQUENCE</scope>
    <source>
        <strain evidence="1">JCVI_44_bin.2</strain>
    </source>
</reference>
<organism evidence="1 2">
    <name type="scientific">Rothia mucilaginosa</name>
    <dbReference type="NCBI Taxonomy" id="43675"/>
    <lineage>
        <taxon>Bacteria</taxon>
        <taxon>Bacillati</taxon>
        <taxon>Actinomycetota</taxon>
        <taxon>Actinomycetes</taxon>
        <taxon>Micrococcales</taxon>
        <taxon>Micrococcaceae</taxon>
        <taxon>Rothia</taxon>
    </lineage>
</organism>
<evidence type="ECO:0000313" key="1">
    <source>
        <dbReference type="EMBL" id="MBF1664515.1"/>
    </source>
</evidence>
<dbReference type="Proteomes" id="UP000756427">
    <property type="component" value="Unassembled WGS sequence"/>
</dbReference>
<accession>A0A930LCZ0</accession>
<name>A0A930LCZ0_9MICC</name>